<dbReference type="Proteomes" id="UP000252147">
    <property type="component" value="Unassembled WGS sequence"/>
</dbReference>
<evidence type="ECO:0000313" key="2">
    <source>
        <dbReference type="EMBL" id="RCL39185.1"/>
    </source>
</evidence>
<dbReference type="Gene3D" id="2.60.120.1140">
    <property type="entry name" value="Protein of unknown function DUF192"/>
    <property type="match status" value="1"/>
</dbReference>
<feature type="chain" id="PRO_5016727959" evidence="1">
    <location>
        <begin position="22"/>
        <end position="137"/>
    </location>
</feature>
<gene>
    <name evidence="2" type="ORF">DBW97_00220</name>
</gene>
<dbReference type="AlphaFoldDB" id="A0A368BQ24"/>
<reference evidence="2 3" key="1">
    <citation type="journal article" date="2018" name="Microbiome">
        <title>Fine metagenomic profile of the Mediterranean stratified and mixed water columns revealed by assembly and recruitment.</title>
        <authorList>
            <person name="Haro-Moreno J.M."/>
            <person name="Lopez-Perez M."/>
            <person name="De La Torre J.R."/>
            <person name="Picazo A."/>
            <person name="Camacho A."/>
            <person name="Rodriguez-Valera F."/>
        </authorList>
    </citation>
    <scope>NUCLEOTIDE SEQUENCE [LARGE SCALE GENOMIC DNA]</scope>
    <source>
        <strain evidence="2">MED-G83</strain>
    </source>
</reference>
<organism evidence="2 3">
    <name type="scientific">SAR86 cluster bacterium</name>
    <dbReference type="NCBI Taxonomy" id="2030880"/>
    <lineage>
        <taxon>Bacteria</taxon>
        <taxon>Pseudomonadati</taxon>
        <taxon>Pseudomonadota</taxon>
        <taxon>Gammaproteobacteria</taxon>
        <taxon>SAR86 cluster</taxon>
    </lineage>
</organism>
<keyword evidence="1" id="KW-0732">Signal</keyword>
<dbReference type="PANTHER" id="PTHR37953">
    <property type="entry name" value="UPF0127 PROTEIN MJ1496"/>
    <property type="match status" value="1"/>
</dbReference>
<evidence type="ECO:0000256" key="1">
    <source>
        <dbReference type="SAM" id="SignalP"/>
    </source>
</evidence>
<evidence type="ECO:0000313" key="3">
    <source>
        <dbReference type="Proteomes" id="UP000252147"/>
    </source>
</evidence>
<dbReference type="InterPro" id="IPR003795">
    <property type="entry name" value="DUF192"/>
</dbReference>
<dbReference type="Pfam" id="PF02643">
    <property type="entry name" value="DUF192"/>
    <property type="match status" value="1"/>
</dbReference>
<feature type="signal peptide" evidence="1">
    <location>
        <begin position="1"/>
        <end position="21"/>
    </location>
</feature>
<proteinExistence type="predicted"/>
<protein>
    <submittedName>
        <fullName evidence="2">DUF192 domain-containing protein</fullName>
    </submittedName>
</protein>
<accession>A0A368BQ24</accession>
<dbReference type="PANTHER" id="PTHR37953:SF1">
    <property type="entry name" value="UPF0127 PROTEIN MJ1496"/>
    <property type="match status" value="1"/>
</dbReference>
<dbReference type="InterPro" id="IPR038695">
    <property type="entry name" value="Saro_0823-like_sf"/>
</dbReference>
<name>A0A368BQ24_9GAMM</name>
<dbReference type="EMBL" id="QOPD01000001">
    <property type="protein sequence ID" value="RCL39185.1"/>
    <property type="molecule type" value="Genomic_DNA"/>
</dbReference>
<comment type="caution">
    <text evidence="2">The sequence shown here is derived from an EMBL/GenBank/DDBJ whole genome shotgun (WGS) entry which is preliminary data.</text>
</comment>
<sequence length="137" mass="15919">MTIRKLFLLLTALFHSHFTDAIEASLRGFVLDLEIVESKEDRALGLMYRSSLATNSGMLFKWPETSQKCMWMKNTSLDLSLAYLDEKLIIREIHNLVPFSEENVCSKSQNIRYALEVNKGWFDEREIKVFSKLSISH</sequence>